<evidence type="ECO:0000256" key="1">
    <source>
        <dbReference type="SAM" id="SignalP"/>
    </source>
</evidence>
<reference evidence="2 3" key="1">
    <citation type="submission" date="2022-06" db="EMBL/GenBank/DDBJ databases">
        <title>New Species of the Genus Actinoplanes, ActinopZanes ferrugineus.</title>
        <authorList>
            <person name="Ding P."/>
        </authorList>
    </citation>
    <scope>NUCLEOTIDE SEQUENCE [LARGE SCALE GENOMIC DNA]</scope>
    <source>
        <strain evidence="2 3">TRM88003</strain>
    </source>
</reference>
<keyword evidence="3" id="KW-1185">Reference proteome</keyword>
<evidence type="ECO:0000313" key="3">
    <source>
        <dbReference type="Proteomes" id="UP001523369"/>
    </source>
</evidence>
<dbReference type="EMBL" id="JAMYJR010000026">
    <property type="protein sequence ID" value="MCO8273615.1"/>
    <property type="molecule type" value="Genomic_DNA"/>
</dbReference>
<sequence>MPHRITRAALSAALVAGSTAFALSVPGPASAVDLKVDLPISSFGDILVDGANGLIYITDPAAGKVYKTDYAGAVKSTTADLPGVSGLLLAKDGDVFAAVPGAHSIVAFNEVGQKIATYGPNPAARPFTLAEARGALWFGEADGGIGKLPRGGDEEPELTPDVITTTFDEAPLLAAGGSSLVAAAGTDVSVFDVSTATPSTGASQSLGRTRDLVANADGSRLLVTGPAGLARAVKPADLSTIQNYTAGADGTAVAVRTDGTVAVGIGSTATKAVSVFAPGSATPTRQFSLPGGGTLQPGGLAWQPGGPRLFGVSRSGSTYTLQILGDPAVLTTSVQLTVPAKVDLGQTATITGVFGTPVPAGLPVVITRKDSTGSRRVGPTTVPANGSFSISDKPVRSGTVTYTVALAGNADYKPTSATKSFQVGTTKATTLTLDRNGSTFAAGSTVTFTAKLGPTSSNRTVEIWADPYGTDQPNRLVRKATANSKGVVTAAFKLTRTTTMSAIFRGDNFTSARTVRSTVATKVSVSVALDRHYGTGNIGSVSYHFLRSTVDPRFITSMSPYPGRSALLEIQYHDGKQWRPWIATYSRLYGNKAYNDLTGTHTVGLKYRVRASYVYAKSGDTVNTSTYGGYKYFTFTK</sequence>
<gene>
    <name evidence="2" type="ORF">M1L60_23760</name>
</gene>
<feature type="signal peptide" evidence="1">
    <location>
        <begin position="1"/>
        <end position="31"/>
    </location>
</feature>
<dbReference type="SUPFAM" id="SSF50969">
    <property type="entry name" value="YVTN repeat-like/Quinoprotein amine dehydrogenase"/>
    <property type="match status" value="1"/>
</dbReference>
<comment type="caution">
    <text evidence="2">The sequence shown here is derived from an EMBL/GenBank/DDBJ whole genome shotgun (WGS) entry which is preliminary data.</text>
</comment>
<keyword evidence="1" id="KW-0732">Signal</keyword>
<dbReference type="RefSeq" id="WP_253239684.1">
    <property type="nucleotide sequence ID" value="NZ_JAMYJR010000026.1"/>
</dbReference>
<dbReference type="InterPro" id="IPR011044">
    <property type="entry name" value="Quino_amine_DH_bsu"/>
</dbReference>
<evidence type="ECO:0000313" key="2">
    <source>
        <dbReference type="EMBL" id="MCO8273615.1"/>
    </source>
</evidence>
<feature type="chain" id="PRO_5047059296" description="Ig-like domain repeat protein" evidence="1">
    <location>
        <begin position="32"/>
        <end position="637"/>
    </location>
</feature>
<accession>A0ABT1DS18</accession>
<organism evidence="2 3">
    <name type="scientific">Paractinoplanes aksuensis</name>
    <dbReference type="NCBI Taxonomy" id="2939490"/>
    <lineage>
        <taxon>Bacteria</taxon>
        <taxon>Bacillati</taxon>
        <taxon>Actinomycetota</taxon>
        <taxon>Actinomycetes</taxon>
        <taxon>Micromonosporales</taxon>
        <taxon>Micromonosporaceae</taxon>
        <taxon>Paractinoplanes</taxon>
    </lineage>
</organism>
<protein>
    <recommendedName>
        <fullName evidence="4">Ig-like domain repeat protein</fullName>
    </recommendedName>
</protein>
<name>A0ABT1DS18_9ACTN</name>
<dbReference type="Proteomes" id="UP001523369">
    <property type="component" value="Unassembled WGS sequence"/>
</dbReference>
<evidence type="ECO:0008006" key="4">
    <source>
        <dbReference type="Google" id="ProtNLM"/>
    </source>
</evidence>
<proteinExistence type="predicted"/>